<organism evidence="1 2">
    <name type="scientific">Clostridium carnis</name>
    <dbReference type="NCBI Taxonomy" id="1530"/>
    <lineage>
        <taxon>Bacteria</taxon>
        <taxon>Bacillati</taxon>
        <taxon>Bacillota</taxon>
        <taxon>Clostridia</taxon>
        <taxon>Eubacteriales</taxon>
        <taxon>Clostridiaceae</taxon>
        <taxon>Clostridium</taxon>
    </lineage>
</organism>
<sequence>MTFEEKAIESLEASDKLYIEKKYNSCVNRAYYGMFQIILHKIDISKQLEGVSLAAKNSKMGTHNFTITWYIDNILSKRIKFQDKILANRCTQTLRDLRHKADYSKEPMDEKIAKNAIRYTKDFFKIVKNQ</sequence>
<comment type="caution">
    <text evidence="1">The sequence shown here is derived from an EMBL/GenBank/DDBJ whole genome shotgun (WGS) entry which is preliminary data.</text>
</comment>
<name>A0ABY6SQT9_9CLOT</name>
<protein>
    <submittedName>
        <fullName evidence="1">HEPN domain</fullName>
    </submittedName>
</protein>
<dbReference type="RefSeq" id="WP_125148053.1">
    <property type="nucleotide sequence ID" value="NZ_UYIN01000001.1"/>
</dbReference>
<dbReference type="EMBL" id="UYIN01000001">
    <property type="protein sequence ID" value="VDG70569.1"/>
    <property type="molecule type" value="Genomic_DNA"/>
</dbReference>
<accession>A0ABY6SQT9</accession>
<dbReference type="Gene3D" id="1.20.120.330">
    <property type="entry name" value="Nucleotidyltransferases domain 2"/>
    <property type="match status" value="1"/>
</dbReference>
<dbReference type="Proteomes" id="UP000277570">
    <property type="component" value="Unassembled WGS sequence"/>
</dbReference>
<keyword evidence="2" id="KW-1185">Reference proteome</keyword>
<evidence type="ECO:0000313" key="1">
    <source>
        <dbReference type="EMBL" id="VDG70569.1"/>
    </source>
</evidence>
<evidence type="ECO:0000313" key="2">
    <source>
        <dbReference type="Proteomes" id="UP000277570"/>
    </source>
</evidence>
<reference evidence="1 2" key="1">
    <citation type="submission" date="2018-11" db="EMBL/GenBank/DDBJ databases">
        <authorList>
            <consortium name="Pathogen Informatics"/>
        </authorList>
    </citation>
    <scope>NUCLEOTIDE SEQUENCE [LARGE SCALE GENOMIC DNA]</scope>
    <source>
        <strain evidence="1 2">NCTC10913</strain>
    </source>
</reference>
<proteinExistence type="predicted"/>
<gene>
    <name evidence="1" type="ORF">NCTC10913_01248</name>
</gene>